<organism evidence="1 2">
    <name type="scientific">Sphaerodactylus townsendi</name>
    <dbReference type="NCBI Taxonomy" id="933632"/>
    <lineage>
        <taxon>Eukaryota</taxon>
        <taxon>Metazoa</taxon>
        <taxon>Chordata</taxon>
        <taxon>Craniata</taxon>
        <taxon>Vertebrata</taxon>
        <taxon>Euteleostomi</taxon>
        <taxon>Lepidosauria</taxon>
        <taxon>Squamata</taxon>
        <taxon>Bifurcata</taxon>
        <taxon>Gekkota</taxon>
        <taxon>Sphaerodactylidae</taxon>
        <taxon>Sphaerodactylus</taxon>
    </lineage>
</organism>
<dbReference type="EMBL" id="CM037617">
    <property type="protein sequence ID" value="KAH8005733.1"/>
    <property type="molecule type" value="Genomic_DNA"/>
</dbReference>
<protein>
    <submittedName>
        <fullName evidence="1">Uncharacterized protein</fullName>
    </submittedName>
</protein>
<evidence type="ECO:0000313" key="1">
    <source>
        <dbReference type="EMBL" id="KAH8005733.1"/>
    </source>
</evidence>
<sequence length="124" mass="13929">MKRALFGAAIVLGEGSVASKGEIEAFWEFADRDIRQISARGRHKEWRRVLLLSLQPQNKVTVVSLDSPSPGGCGSSRQCKPRWLWFLWTVQAQEMAAGRNKNTFGRNGRLGDTFCRSDWATCLT</sequence>
<keyword evidence="2" id="KW-1185">Reference proteome</keyword>
<evidence type="ECO:0000313" key="2">
    <source>
        <dbReference type="Proteomes" id="UP000827872"/>
    </source>
</evidence>
<proteinExistence type="predicted"/>
<name>A0ACB8FK44_9SAUR</name>
<reference evidence="1" key="1">
    <citation type="submission" date="2021-08" db="EMBL/GenBank/DDBJ databases">
        <title>The first chromosome-level gecko genome reveals the dynamic sex chromosomes of Neotropical dwarf geckos (Sphaerodactylidae: Sphaerodactylus).</title>
        <authorList>
            <person name="Pinto B.J."/>
            <person name="Keating S.E."/>
            <person name="Gamble T."/>
        </authorList>
    </citation>
    <scope>NUCLEOTIDE SEQUENCE</scope>
    <source>
        <strain evidence="1">TG3544</strain>
    </source>
</reference>
<comment type="caution">
    <text evidence="1">The sequence shown here is derived from an EMBL/GenBank/DDBJ whole genome shotgun (WGS) entry which is preliminary data.</text>
</comment>
<dbReference type="Proteomes" id="UP000827872">
    <property type="component" value="Linkage Group LG04"/>
</dbReference>
<gene>
    <name evidence="1" type="ORF">K3G42_031031</name>
</gene>
<accession>A0ACB8FK44</accession>